<proteinExistence type="predicted"/>
<evidence type="ECO:0000313" key="2">
    <source>
        <dbReference type="Proteomes" id="UP001057402"/>
    </source>
</evidence>
<comment type="caution">
    <text evidence="1">The sequence shown here is derived from an EMBL/GenBank/DDBJ whole genome shotgun (WGS) entry which is preliminary data.</text>
</comment>
<gene>
    <name evidence="1" type="ORF">MLD38_025669</name>
</gene>
<reference evidence="2" key="1">
    <citation type="journal article" date="2023" name="Front. Plant Sci.">
        <title>Chromosomal-level genome assembly of Melastoma candidum provides insights into trichome evolution.</title>
        <authorList>
            <person name="Zhong Y."/>
            <person name="Wu W."/>
            <person name="Sun C."/>
            <person name="Zou P."/>
            <person name="Liu Y."/>
            <person name="Dai S."/>
            <person name="Zhou R."/>
        </authorList>
    </citation>
    <scope>NUCLEOTIDE SEQUENCE [LARGE SCALE GENOMIC DNA]</scope>
</reference>
<accession>A0ACB9NW51</accession>
<dbReference type="Proteomes" id="UP001057402">
    <property type="component" value="Chromosome 7"/>
</dbReference>
<dbReference type="EMBL" id="CM042886">
    <property type="protein sequence ID" value="KAI4340872.1"/>
    <property type="molecule type" value="Genomic_DNA"/>
</dbReference>
<sequence length="872" mass="96088">MEGGNSDDWLPPGWRMEIKLRKFGRKDKHYYAPSGQKLYSKLEVLRHLKNNLLADSPRLEEGKDGCGGSPQTEKAEQVSLHRGATDECNNGDSCSPASVEKGKISPDISTYFSCNSMDSSSLVWGEDNQVIEQHVEIHDGEAPNIDCLLPQDGKFDVNEAAITISGESQASKLLGENNRILHLSIGNYCAKNLEEDSASKEAWTLTDIQSLVGETGRADQSSSPVISQKKNSRHQNHARTNVVVEKCVAEGLPMGWTKEIKVTKKNGNVRRDPYYTDPTSGYVFRSMKDVLRYLKTGDIGRLAFKPKDKSSSELELEDGETPVKERGAAGLSPLTEKQKLATPDNKEGMEDLPEKVVVMPSSCQREELSVPECAPHKSKGSSSNLSEDVHLQHRERKNDCSPKDFLSVPEAKVISEEPLHKKLRQNGECDACPPEVAQYETTPVEGKSKDCEPCPQNITHFEDIPEQSLPSAEEKKDPTPKSNVKRKATSKPRKIKEINTPRRISSRLAGIAVDPTVEIPSRASRGNAKHIQEAHSQMKTEMPNREVLRVASSHTSNDKDNLERNSHLIGVATHNGDNGSTENKMAEKCVLPFELPSPEILQDPCIEFAIKTLTGMIDFSNLDDAFQPRNGMSTKSVDCTKANSETEKHVSQKQGVGTVMSQKTPIVPEEPAPKPITEETTANMPCSSALESSWSDPCIEFAIKTLTGAIPVDYGPGMQGIFRHEMHPPQIPGSGNGPVPNSVGPDNFGRTDLPWQQSAENPMNRGRDGLIPPENRNMLKSGISIGHRQHSDRGANQRFGVPGQEQVPRLHLRCAFVGPGTGRTEANADKRWRRHTTDTSSDDSSLNQVVPQMSYKSDKSSKGQQMILKQQS</sequence>
<organism evidence="1 2">
    <name type="scientific">Melastoma candidum</name>
    <dbReference type="NCBI Taxonomy" id="119954"/>
    <lineage>
        <taxon>Eukaryota</taxon>
        <taxon>Viridiplantae</taxon>
        <taxon>Streptophyta</taxon>
        <taxon>Embryophyta</taxon>
        <taxon>Tracheophyta</taxon>
        <taxon>Spermatophyta</taxon>
        <taxon>Magnoliopsida</taxon>
        <taxon>eudicotyledons</taxon>
        <taxon>Gunneridae</taxon>
        <taxon>Pentapetalae</taxon>
        <taxon>rosids</taxon>
        <taxon>malvids</taxon>
        <taxon>Myrtales</taxon>
        <taxon>Melastomataceae</taxon>
        <taxon>Melastomatoideae</taxon>
        <taxon>Melastomateae</taxon>
        <taxon>Melastoma</taxon>
    </lineage>
</organism>
<keyword evidence="2" id="KW-1185">Reference proteome</keyword>
<name>A0ACB9NW51_9MYRT</name>
<protein>
    <submittedName>
        <fullName evidence="1">Uncharacterized protein</fullName>
    </submittedName>
</protein>
<evidence type="ECO:0000313" key="1">
    <source>
        <dbReference type="EMBL" id="KAI4340872.1"/>
    </source>
</evidence>